<name>A0ABU0YUY7_9PROT</name>
<protein>
    <submittedName>
        <fullName evidence="3">Calcium-binding protein</fullName>
    </submittedName>
</protein>
<proteinExistence type="predicted"/>
<dbReference type="Proteomes" id="UP001230156">
    <property type="component" value="Unassembled WGS sequence"/>
</dbReference>
<organism evidence="3 4">
    <name type="scientific">Dongia sedimenti</name>
    <dbReference type="NCBI Taxonomy" id="3064282"/>
    <lineage>
        <taxon>Bacteria</taxon>
        <taxon>Pseudomonadati</taxon>
        <taxon>Pseudomonadota</taxon>
        <taxon>Alphaproteobacteria</taxon>
        <taxon>Rhodospirillales</taxon>
        <taxon>Dongiaceae</taxon>
        <taxon>Dongia</taxon>
    </lineage>
</organism>
<sequence length="334" mass="34064">MAQVTKTTAILDPSLMAADQSIVFFPLYDTYKHGTAGNDVMNGDAQRNALYGENGNDTLNGLGGNDYLSGGSGNDTLNGGSGNDILLGGAGADKMDGGSGNHDLVSYSGAATGVGVHLDTGTGNGGDANGDTYQNVEDITGSAYNDYLEGDSAIGGNVIHGGAGNDSIHGNGGYDTLYGDDGNDSITAFGVWNTSGSTIYGGAGNDRMTGGEGSDHIYGGSGNDTLNGREGVNTLQGDAGSDTFEFQKNLDTAGPAQNFNTIVDFNKNEDVLSLYDVFQGSGDNTDVFVGADANGDVQLTFGETTVVLEGVHNAGWNSVQALTNAGFDVQDTQF</sequence>
<dbReference type="InterPro" id="IPR018511">
    <property type="entry name" value="Hemolysin-typ_Ca-bd_CS"/>
</dbReference>
<dbReference type="PANTHER" id="PTHR38340">
    <property type="entry name" value="S-LAYER PROTEIN"/>
    <property type="match status" value="1"/>
</dbReference>
<evidence type="ECO:0000313" key="3">
    <source>
        <dbReference type="EMBL" id="MDQ7251526.1"/>
    </source>
</evidence>
<dbReference type="RefSeq" id="WP_379961978.1">
    <property type="nucleotide sequence ID" value="NZ_JAUYVI010000012.1"/>
</dbReference>
<dbReference type="InterPro" id="IPR001343">
    <property type="entry name" value="Hemolysn_Ca-bd"/>
</dbReference>
<accession>A0ABU0YUY7</accession>
<evidence type="ECO:0000256" key="1">
    <source>
        <dbReference type="ARBA" id="ARBA00004613"/>
    </source>
</evidence>
<dbReference type="Gene3D" id="2.150.10.10">
    <property type="entry name" value="Serralysin-like metalloprotease, C-terminal"/>
    <property type="match status" value="3"/>
</dbReference>
<dbReference type="InterPro" id="IPR011049">
    <property type="entry name" value="Serralysin-like_metalloprot_C"/>
</dbReference>
<dbReference type="PRINTS" id="PR00313">
    <property type="entry name" value="CABNDNGRPT"/>
</dbReference>
<dbReference type="PANTHER" id="PTHR38340:SF1">
    <property type="entry name" value="S-LAYER PROTEIN"/>
    <property type="match status" value="1"/>
</dbReference>
<dbReference type="InterPro" id="IPR050557">
    <property type="entry name" value="RTX_toxin/Mannuronan_C5-epim"/>
</dbReference>
<gene>
    <name evidence="3" type="ORF">Q8A70_27820</name>
</gene>
<reference evidence="4" key="1">
    <citation type="submission" date="2023-08" db="EMBL/GenBank/DDBJ databases">
        <title>Rhodospirillaceae gen. nov., a novel taxon isolated from the Yangtze River Yuezi River estuary sludge.</title>
        <authorList>
            <person name="Ruan L."/>
        </authorList>
    </citation>
    <scope>NUCLEOTIDE SEQUENCE [LARGE SCALE GENOMIC DNA]</scope>
    <source>
        <strain evidence="4">R-7</strain>
    </source>
</reference>
<dbReference type="Pfam" id="PF00353">
    <property type="entry name" value="HemolysinCabind"/>
    <property type="match status" value="4"/>
</dbReference>
<keyword evidence="4" id="KW-1185">Reference proteome</keyword>
<evidence type="ECO:0000313" key="4">
    <source>
        <dbReference type="Proteomes" id="UP001230156"/>
    </source>
</evidence>
<comment type="caution">
    <text evidence="3">The sequence shown here is derived from an EMBL/GenBank/DDBJ whole genome shotgun (WGS) entry which is preliminary data.</text>
</comment>
<dbReference type="EMBL" id="JAUYVI010000012">
    <property type="protein sequence ID" value="MDQ7251526.1"/>
    <property type="molecule type" value="Genomic_DNA"/>
</dbReference>
<comment type="subcellular location">
    <subcellularLocation>
        <location evidence="1">Secreted</location>
    </subcellularLocation>
</comment>
<dbReference type="PROSITE" id="PS00330">
    <property type="entry name" value="HEMOLYSIN_CALCIUM"/>
    <property type="match status" value="2"/>
</dbReference>
<dbReference type="SUPFAM" id="SSF51120">
    <property type="entry name" value="beta-Roll"/>
    <property type="match status" value="3"/>
</dbReference>
<keyword evidence="2" id="KW-0964">Secreted</keyword>
<evidence type="ECO:0000256" key="2">
    <source>
        <dbReference type="ARBA" id="ARBA00022525"/>
    </source>
</evidence>